<evidence type="ECO:0000259" key="4">
    <source>
        <dbReference type="PROSITE" id="PS51517"/>
    </source>
</evidence>
<dbReference type="GO" id="GO:0000228">
    <property type="term" value="C:nuclear chromosome"/>
    <property type="evidence" value="ECO:0007669"/>
    <property type="project" value="TreeGrafter"/>
</dbReference>
<dbReference type="Pfam" id="PF05224">
    <property type="entry name" value="NDT80_PhoG"/>
    <property type="match status" value="1"/>
</dbReference>
<dbReference type="SUPFAM" id="SSF49417">
    <property type="entry name" value="p53-like transcription factors"/>
    <property type="match status" value="1"/>
</dbReference>
<dbReference type="InterPro" id="IPR037141">
    <property type="entry name" value="NDT80_DNA-bd_dom_sf"/>
</dbReference>
<dbReference type="Proteomes" id="UP000275385">
    <property type="component" value="Unassembled WGS sequence"/>
</dbReference>
<dbReference type="EMBL" id="QVQW01000060">
    <property type="protein sequence ID" value="RKU42214.1"/>
    <property type="molecule type" value="Genomic_DNA"/>
</dbReference>
<dbReference type="PROSITE" id="PS51517">
    <property type="entry name" value="NDT80"/>
    <property type="match status" value="1"/>
</dbReference>
<name>A0A420Y2W1_9PEZI</name>
<proteinExistence type="predicted"/>
<organism evidence="5 6">
    <name type="scientific">Coniochaeta pulveracea</name>
    <dbReference type="NCBI Taxonomy" id="177199"/>
    <lineage>
        <taxon>Eukaryota</taxon>
        <taxon>Fungi</taxon>
        <taxon>Dikarya</taxon>
        <taxon>Ascomycota</taxon>
        <taxon>Pezizomycotina</taxon>
        <taxon>Sordariomycetes</taxon>
        <taxon>Sordariomycetidae</taxon>
        <taxon>Coniochaetales</taxon>
        <taxon>Coniochaetaceae</taxon>
        <taxon>Coniochaeta</taxon>
    </lineage>
</organism>
<sequence>MRVFPDSTASPLTIEAPAQHHQPPPFLSLIQQPSQPVHPYPSDLYHSNNGHLSYGLGPRLGSSLVSKTTHTGSSNTSNPAGHMAHAHRSTTLPQPGPQLTRDIYSTSTPAFRRVPEHHSHAPRSPSFPLQRRHPLSPTPSPHVPFAPIRMDAGYGQKPQANLPPLNAQTSLGVLTGVDGTTVKFDINGSIDKGFFLADNEWTCYRRNYFSCICSFTLNPDYHGQQMQFTVGSGQSGQVFPVHGFAMSISAMVADNDTHSIDLVQHTPKRDKGPIAKPDKVRLSPKAPQAPGAYGQLGMYGQADTGLPSSRPYDQGFGQAQTALPTEHTFERIQFKQATANNGKRRAAQQFYHLIIELYADTGEQSPQQWIKMGYRKSAKMIVRGRSPGHYQSERRGSSGSGPSTGSGLGDGGYGGNMMGAHFGSGPTLMTNAYGSGGYDPRHGYSGRHHQHHHDMPMEPVLSPEEDKKLHETKGYQYYPTPIYEGEQDSRHPVEVFHHNNSSKMDTNNPHQQHQTTSHQLEKVKGEYESGVSNVWYPGSSYYAQSCGRFEGKSTSAGYYPMTAPTTALNI</sequence>
<evidence type="ECO:0000313" key="5">
    <source>
        <dbReference type="EMBL" id="RKU42214.1"/>
    </source>
</evidence>
<feature type="compositionally biased region" description="Polar residues" evidence="3">
    <location>
        <begin position="63"/>
        <end position="79"/>
    </location>
</feature>
<evidence type="ECO:0000256" key="3">
    <source>
        <dbReference type="SAM" id="MobiDB-lite"/>
    </source>
</evidence>
<keyword evidence="6" id="KW-1185">Reference proteome</keyword>
<evidence type="ECO:0000256" key="2">
    <source>
        <dbReference type="PROSITE-ProRule" id="PRU00850"/>
    </source>
</evidence>
<comment type="caution">
    <text evidence="5">The sequence shown here is derived from an EMBL/GenBank/DDBJ whole genome shotgun (WGS) entry which is preliminary data.</text>
</comment>
<feature type="compositionally biased region" description="Gly residues" evidence="3">
    <location>
        <begin position="398"/>
        <end position="412"/>
    </location>
</feature>
<feature type="region of interest" description="Disordered" evidence="3">
    <location>
        <begin position="56"/>
        <end position="100"/>
    </location>
</feature>
<feature type="region of interest" description="Disordered" evidence="3">
    <location>
        <begin position="1"/>
        <end position="25"/>
    </location>
</feature>
<dbReference type="InterPro" id="IPR024061">
    <property type="entry name" value="NDT80_DNA-bd_dom"/>
</dbReference>
<dbReference type="InterPro" id="IPR008967">
    <property type="entry name" value="p53-like_TF_DNA-bd_sf"/>
</dbReference>
<feature type="region of interest" description="Disordered" evidence="3">
    <location>
        <begin position="386"/>
        <end position="412"/>
    </location>
</feature>
<evidence type="ECO:0000256" key="1">
    <source>
        <dbReference type="ARBA" id="ARBA00023125"/>
    </source>
</evidence>
<keyword evidence="1 2" id="KW-0238">DNA-binding</keyword>
<accession>A0A420Y2W1</accession>
<dbReference type="GO" id="GO:0051321">
    <property type="term" value="P:meiotic cell cycle"/>
    <property type="evidence" value="ECO:0007669"/>
    <property type="project" value="TreeGrafter"/>
</dbReference>
<dbReference type="AlphaFoldDB" id="A0A420Y2W1"/>
<dbReference type="PANTHER" id="PTHR35144:SF2">
    <property type="entry name" value="MEIOSIS-SPECIFIC TRANSCRIPTION FACTOR NDT80"/>
    <property type="match status" value="1"/>
</dbReference>
<feature type="region of interest" description="Disordered" evidence="3">
    <location>
        <begin position="502"/>
        <end position="521"/>
    </location>
</feature>
<protein>
    <recommendedName>
        <fullName evidence="4">NDT80 domain-containing protein</fullName>
    </recommendedName>
</protein>
<dbReference type="OrthoDB" id="2288358at2759"/>
<dbReference type="GO" id="GO:0003700">
    <property type="term" value="F:DNA-binding transcription factor activity"/>
    <property type="evidence" value="ECO:0007669"/>
    <property type="project" value="UniProtKB-UniRule"/>
</dbReference>
<feature type="DNA-binding region" description="NDT80" evidence="2">
    <location>
        <begin position="128"/>
        <end position="394"/>
    </location>
</feature>
<dbReference type="PANTHER" id="PTHR35144">
    <property type="entry name" value="MEIOSIS-SPECIFIC TRANSCRIPTION FACTOR NDT80"/>
    <property type="match status" value="1"/>
</dbReference>
<feature type="domain" description="NDT80" evidence="4">
    <location>
        <begin position="128"/>
        <end position="394"/>
    </location>
</feature>
<feature type="compositionally biased region" description="Polar residues" evidence="3">
    <location>
        <begin position="502"/>
        <end position="518"/>
    </location>
</feature>
<dbReference type="InterPro" id="IPR052605">
    <property type="entry name" value="Fungal_trans_regulator"/>
</dbReference>
<reference evidence="5 6" key="1">
    <citation type="submission" date="2018-08" db="EMBL/GenBank/DDBJ databases">
        <title>Draft genome of the lignicolous fungus Coniochaeta pulveracea.</title>
        <authorList>
            <person name="Borstlap C.J."/>
            <person name="De Witt R.N."/>
            <person name="Botha A."/>
            <person name="Volschenk H."/>
        </authorList>
    </citation>
    <scope>NUCLEOTIDE SEQUENCE [LARGE SCALE GENOMIC DNA]</scope>
    <source>
        <strain evidence="5 6">CAB683</strain>
    </source>
</reference>
<dbReference type="Gene3D" id="2.60.40.1390">
    <property type="entry name" value="NDT80 DNA-binding domain"/>
    <property type="match status" value="1"/>
</dbReference>
<evidence type="ECO:0000313" key="6">
    <source>
        <dbReference type="Proteomes" id="UP000275385"/>
    </source>
</evidence>
<dbReference type="GO" id="GO:0003677">
    <property type="term" value="F:DNA binding"/>
    <property type="evidence" value="ECO:0007669"/>
    <property type="project" value="UniProtKB-KW"/>
</dbReference>
<gene>
    <name evidence="5" type="ORF">DL546_005853</name>
</gene>
<dbReference type="GO" id="GO:0045944">
    <property type="term" value="P:positive regulation of transcription by RNA polymerase II"/>
    <property type="evidence" value="ECO:0007669"/>
    <property type="project" value="TreeGrafter"/>
</dbReference>
<feature type="region of interest" description="Disordered" evidence="3">
    <location>
        <begin position="112"/>
        <end position="162"/>
    </location>
</feature>